<feature type="region of interest" description="Disordered" evidence="1">
    <location>
        <begin position="91"/>
        <end position="115"/>
    </location>
</feature>
<keyword evidence="3" id="KW-1185">Reference proteome</keyword>
<sequence length="115" mass="12785">MWRQDSSSLAVTTGLPALCLLPHVPPPAPWAREEWLRGGARHRAPRLPRTSPPAGHLQEPTNSRASGDTPMESASLLLEWELGLEDLRSGQQLPRAVDYSPNPQLRPQWKSRPEA</sequence>
<gene>
    <name evidence="2" type="ORF">Cadr_000007597</name>
</gene>
<organism evidence="2 3">
    <name type="scientific">Camelus dromedarius</name>
    <name type="common">Dromedary</name>
    <name type="synonym">Arabian camel</name>
    <dbReference type="NCBI Taxonomy" id="9838"/>
    <lineage>
        <taxon>Eukaryota</taxon>
        <taxon>Metazoa</taxon>
        <taxon>Chordata</taxon>
        <taxon>Craniata</taxon>
        <taxon>Vertebrata</taxon>
        <taxon>Euteleostomi</taxon>
        <taxon>Mammalia</taxon>
        <taxon>Eutheria</taxon>
        <taxon>Laurasiatheria</taxon>
        <taxon>Artiodactyla</taxon>
        <taxon>Tylopoda</taxon>
        <taxon>Camelidae</taxon>
        <taxon>Camelus</taxon>
    </lineage>
</organism>
<evidence type="ECO:0000256" key="1">
    <source>
        <dbReference type="SAM" id="MobiDB-lite"/>
    </source>
</evidence>
<feature type="region of interest" description="Disordered" evidence="1">
    <location>
        <begin position="35"/>
        <end position="74"/>
    </location>
</feature>
<name>A0A5N4E729_CAMDR</name>
<evidence type="ECO:0000313" key="2">
    <source>
        <dbReference type="EMBL" id="KAB1279175.1"/>
    </source>
</evidence>
<accession>A0A5N4E729</accession>
<protein>
    <submittedName>
        <fullName evidence="2">Uncharacterized protein</fullName>
    </submittedName>
</protein>
<dbReference type="Proteomes" id="UP000299084">
    <property type="component" value="Unassembled WGS sequence"/>
</dbReference>
<evidence type="ECO:0000313" key="3">
    <source>
        <dbReference type="Proteomes" id="UP000299084"/>
    </source>
</evidence>
<dbReference type="AlphaFoldDB" id="A0A5N4E729"/>
<comment type="caution">
    <text evidence="2">The sequence shown here is derived from an EMBL/GenBank/DDBJ whole genome shotgun (WGS) entry which is preliminary data.</text>
</comment>
<dbReference type="EMBL" id="JWIN03000005">
    <property type="protein sequence ID" value="KAB1279175.1"/>
    <property type="molecule type" value="Genomic_DNA"/>
</dbReference>
<reference evidence="2 3" key="1">
    <citation type="journal article" date="2019" name="Mol. Ecol. Resour.">
        <title>Improving Illumina assemblies with Hi-C and long reads: an example with the North African dromedary.</title>
        <authorList>
            <person name="Elbers J.P."/>
            <person name="Rogers M.F."/>
            <person name="Perelman P.L."/>
            <person name="Proskuryakova A.A."/>
            <person name="Serdyukova N.A."/>
            <person name="Johnson W.E."/>
            <person name="Horin P."/>
            <person name="Corander J."/>
            <person name="Murphy D."/>
            <person name="Burger P.A."/>
        </authorList>
    </citation>
    <scope>NUCLEOTIDE SEQUENCE [LARGE SCALE GENOMIC DNA]</scope>
    <source>
        <strain evidence="2">Drom800</strain>
        <tissue evidence="2">Blood</tissue>
    </source>
</reference>
<proteinExistence type="predicted"/>